<evidence type="ECO:0000259" key="2">
    <source>
        <dbReference type="Pfam" id="PF01636"/>
    </source>
</evidence>
<protein>
    <submittedName>
        <fullName evidence="3">Aminoglycoside phosphotransferase</fullName>
    </submittedName>
</protein>
<dbReference type="EMBL" id="CP032549">
    <property type="protein sequence ID" value="QIV86000.1"/>
    <property type="molecule type" value="Genomic_DNA"/>
</dbReference>
<feature type="compositionally biased region" description="Basic and acidic residues" evidence="1">
    <location>
        <begin position="332"/>
        <end position="342"/>
    </location>
</feature>
<keyword evidence="3" id="KW-0808">Transferase</keyword>
<dbReference type="Proteomes" id="UP000502331">
    <property type="component" value="Chromosome"/>
</dbReference>
<reference evidence="3 4" key="1">
    <citation type="submission" date="2018-09" db="EMBL/GenBank/DDBJ databases">
        <title>Glutamicibacter mishrai S5-52T (LMG 29155T = KCTC 39846T).</title>
        <authorList>
            <person name="Das S.K."/>
        </authorList>
    </citation>
    <scope>NUCLEOTIDE SEQUENCE [LARGE SCALE GENOMIC DNA]</scope>
    <source>
        <strain evidence="3 4">S5-52</strain>
    </source>
</reference>
<dbReference type="GO" id="GO:0016740">
    <property type="term" value="F:transferase activity"/>
    <property type="evidence" value="ECO:0007669"/>
    <property type="project" value="UniProtKB-KW"/>
</dbReference>
<feature type="compositionally biased region" description="Polar residues" evidence="1">
    <location>
        <begin position="348"/>
        <end position="360"/>
    </location>
</feature>
<name>A0A6H0SFR7_9MICC</name>
<dbReference type="InterPro" id="IPR011009">
    <property type="entry name" value="Kinase-like_dom_sf"/>
</dbReference>
<dbReference type="Gene3D" id="3.90.1200.10">
    <property type="match status" value="1"/>
</dbReference>
<feature type="domain" description="Aminoglycoside phosphotransferase" evidence="2">
    <location>
        <begin position="38"/>
        <end position="260"/>
    </location>
</feature>
<feature type="compositionally biased region" description="Basic and acidic residues" evidence="1">
    <location>
        <begin position="429"/>
        <end position="458"/>
    </location>
</feature>
<feature type="region of interest" description="Disordered" evidence="1">
    <location>
        <begin position="311"/>
        <end position="458"/>
    </location>
</feature>
<sequence length="458" mass="48849">MKRSAMELAAIATAAVPGLAPVGFAALSDDAEDFDSALVVDALKHRWRVRSPRHDEASMRLEAELSALRAFSAKVRTSLPFALPAVAGTVRQGSLRTFVYKDMPGHVPTLDELVDEGSNLAKALGQCMAAIHQIPDEAVEVAGLPTYSADEVRQRKLNELDTAAATGKVPSRLLRRWEHAMEDVALWRFNSAVVHGDFDEEQLQISHSSITAVKGWTDLHVGDPADDFAWLSAIEDQQFTDRVFSSYVEARGKAADPHIMRRAALAAEFALAQWLVKSLDSKDPQRIAEADEMLQELDHDIAEFGGQPLSVVEAPRPLSPQASTPAQDATDEDSKTAPEDSKPAPQPSAASTNPRINTAKVTALSDPAPASESSTTAPASSAESKTSDDSVAPKPTANQAEEPSNAKPEPVSKAGLESAPAADSSAAPEAKKTQDDPEIAKPASESEKAKDDEDGAEK</sequence>
<evidence type="ECO:0000313" key="3">
    <source>
        <dbReference type="EMBL" id="QIV86000.1"/>
    </source>
</evidence>
<dbReference type="RefSeq" id="WP_172511159.1">
    <property type="nucleotide sequence ID" value="NZ_CP032549.1"/>
</dbReference>
<dbReference type="Pfam" id="PF01636">
    <property type="entry name" value="APH"/>
    <property type="match status" value="1"/>
</dbReference>
<evidence type="ECO:0000313" key="4">
    <source>
        <dbReference type="Proteomes" id="UP000502331"/>
    </source>
</evidence>
<organism evidence="3 4">
    <name type="scientific">Glutamicibacter mishrai</name>
    <dbReference type="NCBI Taxonomy" id="1775880"/>
    <lineage>
        <taxon>Bacteria</taxon>
        <taxon>Bacillati</taxon>
        <taxon>Actinomycetota</taxon>
        <taxon>Actinomycetes</taxon>
        <taxon>Micrococcales</taxon>
        <taxon>Micrococcaceae</taxon>
        <taxon>Glutamicibacter</taxon>
    </lineage>
</organism>
<feature type="compositionally biased region" description="Low complexity" evidence="1">
    <location>
        <begin position="417"/>
        <end position="428"/>
    </location>
</feature>
<evidence type="ECO:0000256" key="1">
    <source>
        <dbReference type="SAM" id="MobiDB-lite"/>
    </source>
</evidence>
<dbReference type="AlphaFoldDB" id="A0A6H0SFR7"/>
<proteinExistence type="predicted"/>
<accession>A0A6H0SFR7</accession>
<dbReference type="InterPro" id="IPR002575">
    <property type="entry name" value="Aminoglycoside_PTrfase"/>
</dbReference>
<feature type="compositionally biased region" description="Low complexity" evidence="1">
    <location>
        <begin position="367"/>
        <end position="384"/>
    </location>
</feature>
<dbReference type="SUPFAM" id="SSF56112">
    <property type="entry name" value="Protein kinase-like (PK-like)"/>
    <property type="match status" value="1"/>
</dbReference>
<gene>
    <name evidence="3" type="ORF">D3791_02000</name>
</gene>
<keyword evidence="4" id="KW-1185">Reference proteome</keyword>